<accession>A0A926KK87</accession>
<dbReference type="Proteomes" id="UP000650466">
    <property type="component" value="Unassembled WGS sequence"/>
</dbReference>
<dbReference type="Pfam" id="PF09388">
    <property type="entry name" value="SpoOE-like"/>
    <property type="match status" value="1"/>
</dbReference>
<dbReference type="InterPro" id="IPR036638">
    <property type="entry name" value="HLH_DNA-bd_sf"/>
</dbReference>
<keyword evidence="2" id="KW-1185">Reference proteome</keyword>
<gene>
    <name evidence="1" type="ORF">ICC18_00200</name>
</gene>
<sequence length="62" mass="7175">MDCGQRKDALLQQMESVRKELHCLSKSSAYNLLHPDVLAKSAELDCYIVYFQKKMVRAEKTL</sequence>
<dbReference type="InterPro" id="IPR018540">
    <property type="entry name" value="Spo0E-like"/>
</dbReference>
<protein>
    <submittedName>
        <fullName evidence="1">Aspartyl-phosphate phosphatase Spo0E family protein</fullName>
    </submittedName>
</protein>
<name>A0A926KK87_9BACL</name>
<dbReference type="SUPFAM" id="SSF140500">
    <property type="entry name" value="BAS1536-like"/>
    <property type="match status" value="1"/>
</dbReference>
<evidence type="ECO:0000313" key="1">
    <source>
        <dbReference type="EMBL" id="MBD0378541.1"/>
    </source>
</evidence>
<dbReference type="InterPro" id="IPR037208">
    <property type="entry name" value="Spo0E-like_sf"/>
</dbReference>
<dbReference type="AlphaFoldDB" id="A0A926KK87"/>
<dbReference type="EMBL" id="JACVVD010000001">
    <property type="protein sequence ID" value="MBD0378541.1"/>
    <property type="molecule type" value="Genomic_DNA"/>
</dbReference>
<evidence type="ECO:0000313" key="2">
    <source>
        <dbReference type="Proteomes" id="UP000650466"/>
    </source>
</evidence>
<organism evidence="1 2">
    <name type="scientific">Paenibacillus sedimenti</name>
    <dbReference type="NCBI Taxonomy" id="2770274"/>
    <lineage>
        <taxon>Bacteria</taxon>
        <taxon>Bacillati</taxon>
        <taxon>Bacillota</taxon>
        <taxon>Bacilli</taxon>
        <taxon>Bacillales</taxon>
        <taxon>Paenibacillaceae</taxon>
        <taxon>Paenibacillus</taxon>
    </lineage>
</organism>
<dbReference type="GO" id="GO:0046983">
    <property type="term" value="F:protein dimerization activity"/>
    <property type="evidence" value="ECO:0007669"/>
    <property type="project" value="InterPro"/>
</dbReference>
<dbReference type="GO" id="GO:0043937">
    <property type="term" value="P:regulation of sporulation"/>
    <property type="evidence" value="ECO:0007669"/>
    <property type="project" value="InterPro"/>
</dbReference>
<dbReference type="Gene3D" id="4.10.280.10">
    <property type="entry name" value="Helix-loop-helix DNA-binding domain"/>
    <property type="match status" value="1"/>
</dbReference>
<comment type="caution">
    <text evidence="1">The sequence shown here is derived from an EMBL/GenBank/DDBJ whole genome shotgun (WGS) entry which is preliminary data.</text>
</comment>
<reference evidence="1" key="1">
    <citation type="submission" date="2020-09" db="EMBL/GenBank/DDBJ databases">
        <title>Draft Genome Sequence of Paenibacillus sp. WST5.</title>
        <authorList>
            <person name="Bao Z."/>
        </authorList>
    </citation>
    <scope>NUCLEOTIDE SEQUENCE</scope>
    <source>
        <strain evidence="1">WST5</strain>
    </source>
</reference>
<proteinExistence type="predicted"/>